<dbReference type="InterPro" id="IPR003439">
    <property type="entry name" value="ABC_transporter-like_ATP-bd"/>
</dbReference>
<proteinExistence type="predicted"/>
<evidence type="ECO:0000313" key="3">
    <source>
        <dbReference type="EMBL" id="KKK55217.1"/>
    </source>
</evidence>
<keyword evidence="1" id="KW-0813">Transport</keyword>
<dbReference type="EMBL" id="LAZR01065601">
    <property type="protein sequence ID" value="KKK55217.1"/>
    <property type="molecule type" value="Genomic_DNA"/>
</dbReference>
<dbReference type="GO" id="GO:0005524">
    <property type="term" value="F:ATP binding"/>
    <property type="evidence" value="ECO:0007669"/>
    <property type="project" value="InterPro"/>
</dbReference>
<name>A0A0F8WEB5_9ZZZZ</name>
<dbReference type="Gene3D" id="3.40.50.300">
    <property type="entry name" value="P-loop containing nucleotide triphosphate hydrolases"/>
    <property type="match status" value="1"/>
</dbReference>
<dbReference type="PANTHER" id="PTHR42781:SF4">
    <property type="entry name" value="SPERMIDINE_PUTRESCINE IMPORT ATP-BINDING PROTEIN POTA"/>
    <property type="match status" value="1"/>
</dbReference>
<dbReference type="SUPFAM" id="SSF52540">
    <property type="entry name" value="P-loop containing nucleoside triphosphate hydrolases"/>
    <property type="match status" value="1"/>
</dbReference>
<dbReference type="AlphaFoldDB" id="A0A0F8WEB5"/>
<dbReference type="PANTHER" id="PTHR42781">
    <property type="entry name" value="SPERMIDINE/PUTRESCINE IMPORT ATP-BINDING PROTEIN POTA"/>
    <property type="match status" value="1"/>
</dbReference>
<organism evidence="3">
    <name type="scientific">marine sediment metagenome</name>
    <dbReference type="NCBI Taxonomy" id="412755"/>
    <lineage>
        <taxon>unclassified sequences</taxon>
        <taxon>metagenomes</taxon>
        <taxon>ecological metagenomes</taxon>
    </lineage>
</organism>
<feature type="domain" description="ABC transporter" evidence="2">
    <location>
        <begin position="25"/>
        <end position="135"/>
    </location>
</feature>
<accession>A0A0F8WEB5</accession>
<dbReference type="Pfam" id="PF00005">
    <property type="entry name" value="ABC_tran"/>
    <property type="match status" value="1"/>
</dbReference>
<feature type="non-terminal residue" evidence="3">
    <location>
        <position position="137"/>
    </location>
</feature>
<protein>
    <recommendedName>
        <fullName evidence="2">ABC transporter domain-containing protein</fullName>
    </recommendedName>
</protein>
<comment type="caution">
    <text evidence="3">The sequence shown here is derived from an EMBL/GenBank/DDBJ whole genome shotgun (WGS) entry which is preliminary data.</text>
</comment>
<sequence>MAKRLLDIENLEVGFNVYGGYLKVLNGVFFNMDEGEKVGQVGETGCGKTTTLRSVSGFVTLTSGDIYIGDRKITDIAPEKRGIGLVFQNYALWPHMTVFQNLAFGLQIKKLSGDQIKKKVEQALALVKLEGLNSRYP</sequence>
<reference evidence="3" key="1">
    <citation type="journal article" date="2015" name="Nature">
        <title>Complex archaea that bridge the gap between prokaryotes and eukaryotes.</title>
        <authorList>
            <person name="Spang A."/>
            <person name="Saw J.H."/>
            <person name="Jorgensen S.L."/>
            <person name="Zaremba-Niedzwiedzka K."/>
            <person name="Martijn J."/>
            <person name="Lind A.E."/>
            <person name="van Eijk R."/>
            <person name="Schleper C."/>
            <person name="Guy L."/>
            <person name="Ettema T.J."/>
        </authorList>
    </citation>
    <scope>NUCLEOTIDE SEQUENCE</scope>
</reference>
<gene>
    <name evidence="3" type="ORF">LCGC14_3076770</name>
</gene>
<evidence type="ECO:0000259" key="2">
    <source>
        <dbReference type="Pfam" id="PF00005"/>
    </source>
</evidence>
<dbReference type="InterPro" id="IPR027417">
    <property type="entry name" value="P-loop_NTPase"/>
</dbReference>
<dbReference type="GO" id="GO:0016887">
    <property type="term" value="F:ATP hydrolysis activity"/>
    <property type="evidence" value="ECO:0007669"/>
    <property type="project" value="InterPro"/>
</dbReference>
<dbReference type="InterPro" id="IPR050093">
    <property type="entry name" value="ABC_SmlMolc_Importer"/>
</dbReference>
<evidence type="ECO:0000256" key="1">
    <source>
        <dbReference type="ARBA" id="ARBA00022448"/>
    </source>
</evidence>